<accession>A0A1D9MD27</accession>
<dbReference type="RefSeq" id="WP_071166343.1">
    <property type="nucleotide sequence ID" value="NZ_CP017781.1"/>
</dbReference>
<evidence type="ECO:0000259" key="1">
    <source>
        <dbReference type="Pfam" id="PF19834"/>
    </source>
</evidence>
<organism evidence="2 3">
    <name type="scientific">Rhodobacter xanthinilyticus</name>
    <dbReference type="NCBI Taxonomy" id="1850250"/>
    <lineage>
        <taxon>Bacteria</taxon>
        <taxon>Pseudomonadati</taxon>
        <taxon>Pseudomonadota</taxon>
        <taxon>Alphaproteobacteria</taxon>
        <taxon>Rhodobacterales</taxon>
        <taxon>Rhodobacter group</taxon>
        <taxon>Rhodobacter</taxon>
    </lineage>
</organism>
<name>A0A1D9MD27_9RHOB</name>
<feature type="domain" description="DUF6314" evidence="1">
    <location>
        <begin position="8"/>
        <end position="136"/>
    </location>
</feature>
<proteinExistence type="predicted"/>
<dbReference type="InterPro" id="IPR045632">
    <property type="entry name" value="DUF6314"/>
</dbReference>
<dbReference type="STRING" id="1850250.LPB142_10485"/>
<dbReference type="KEGG" id="rhp:LPB142_10485"/>
<keyword evidence="3" id="KW-1185">Reference proteome</keyword>
<sequence>MARKLADFAGEWTVARRIRAAGQPEAAFTGRAWLRPEGGGLAYREEGELLIPGARPMRAERAYAWAEEGGAIAVHFSDGRFFHRFSPDQTAAEAQHWCDPDDYRVRYDFSVWPAWRAEWRVRGPRKDYTMISDYRRA</sequence>
<dbReference type="Pfam" id="PF19834">
    <property type="entry name" value="DUF6314"/>
    <property type="match status" value="1"/>
</dbReference>
<reference evidence="2 3" key="1">
    <citation type="submission" date="2016-10" db="EMBL/GenBank/DDBJ databases">
        <title>Rhodobacter sp. LPB0142, isolated from sea water.</title>
        <authorList>
            <person name="Kim E."/>
            <person name="Yi H."/>
        </authorList>
    </citation>
    <scope>NUCLEOTIDE SEQUENCE [LARGE SCALE GENOMIC DNA]</scope>
    <source>
        <strain evidence="2 3">LPB0142</strain>
    </source>
</reference>
<dbReference type="EMBL" id="CP017781">
    <property type="protein sequence ID" value="AOZ69690.1"/>
    <property type="molecule type" value="Genomic_DNA"/>
</dbReference>
<evidence type="ECO:0000313" key="3">
    <source>
        <dbReference type="Proteomes" id="UP000176562"/>
    </source>
</evidence>
<dbReference type="Proteomes" id="UP000176562">
    <property type="component" value="Chromosome"/>
</dbReference>
<gene>
    <name evidence="2" type="ORF">LPB142_10485</name>
</gene>
<protein>
    <submittedName>
        <fullName evidence="2">Trigger factor</fullName>
    </submittedName>
</protein>
<evidence type="ECO:0000313" key="2">
    <source>
        <dbReference type="EMBL" id="AOZ69690.1"/>
    </source>
</evidence>
<dbReference type="AlphaFoldDB" id="A0A1D9MD27"/>